<dbReference type="AlphaFoldDB" id="A0A9D9I675"/>
<sequence length="210" mass="24260">MKKIFYVFLLPLLFLSCSKEEDDDGLEKITDTIVGMYECRSATIQGRLLDLNGDGTAGDDMIAEFKGFDIYNWFWQDLRARVYPVKSYGEKQLIYITIPKQRVNYDKRTGEYTFKAMFGDILYIGFRYSVNESGMIITEPDEKGGNDYSYEDDSMIELIDYRNNCGRSLTFDQEGGFEALVDCTCYDFATDEVVTVPVLFVYERVSYSLD</sequence>
<accession>A0A9D9I675</accession>
<evidence type="ECO:0008006" key="3">
    <source>
        <dbReference type="Google" id="ProtNLM"/>
    </source>
</evidence>
<gene>
    <name evidence="1" type="ORF">IAB99_02780</name>
</gene>
<proteinExistence type="predicted"/>
<evidence type="ECO:0000313" key="2">
    <source>
        <dbReference type="Proteomes" id="UP000823660"/>
    </source>
</evidence>
<dbReference type="PROSITE" id="PS51257">
    <property type="entry name" value="PROKAR_LIPOPROTEIN"/>
    <property type="match status" value="1"/>
</dbReference>
<dbReference type="EMBL" id="JADIMH010000015">
    <property type="protein sequence ID" value="MBO8466673.1"/>
    <property type="molecule type" value="Genomic_DNA"/>
</dbReference>
<organism evidence="1 2">
    <name type="scientific">Candidatus Cryptobacteroides faecipullorum</name>
    <dbReference type="NCBI Taxonomy" id="2840764"/>
    <lineage>
        <taxon>Bacteria</taxon>
        <taxon>Pseudomonadati</taxon>
        <taxon>Bacteroidota</taxon>
        <taxon>Bacteroidia</taxon>
        <taxon>Bacteroidales</taxon>
        <taxon>Candidatus Cryptobacteroides</taxon>
    </lineage>
</organism>
<evidence type="ECO:0000313" key="1">
    <source>
        <dbReference type="EMBL" id="MBO8466673.1"/>
    </source>
</evidence>
<name>A0A9D9I675_9BACT</name>
<reference evidence="1" key="2">
    <citation type="journal article" date="2021" name="PeerJ">
        <title>Extensive microbial diversity within the chicken gut microbiome revealed by metagenomics and culture.</title>
        <authorList>
            <person name="Gilroy R."/>
            <person name="Ravi A."/>
            <person name="Getino M."/>
            <person name="Pursley I."/>
            <person name="Horton D.L."/>
            <person name="Alikhan N.F."/>
            <person name="Baker D."/>
            <person name="Gharbi K."/>
            <person name="Hall N."/>
            <person name="Watson M."/>
            <person name="Adriaenssens E.M."/>
            <person name="Foster-Nyarko E."/>
            <person name="Jarju S."/>
            <person name="Secka A."/>
            <person name="Antonio M."/>
            <person name="Oren A."/>
            <person name="Chaudhuri R.R."/>
            <person name="La Ragione R."/>
            <person name="Hildebrand F."/>
            <person name="Pallen M.J."/>
        </authorList>
    </citation>
    <scope>NUCLEOTIDE SEQUENCE</scope>
    <source>
        <strain evidence="1">B1-15692</strain>
    </source>
</reference>
<reference evidence="1" key="1">
    <citation type="submission" date="2020-10" db="EMBL/GenBank/DDBJ databases">
        <authorList>
            <person name="Gilroy R."/>
        </authorList>
    </citation>
    <scope>NUCLEOTIDE SEQUENCE</scope>
    <source>
        <strain evidence="1">B1-15692</strain>
    </source>
</reference>
<dbReference type="Proteomes" id="UP000823660">
    <property type="component" value="Unassembled WGS sequence"/>
</dbReference>
<comment type="caution">
    <text evidence="1">The sequence shown here is derived from an EMBL/GenBank/DDBJ whole genome shotgun (WGS) entry which is preliminary data.</text>
</comment>
<protein>
    <recommendedName>
        <fullName evidence="3">Lipoprotein</fullName>
    </recommendedName>
</protein>